<protein>
    <submittedName>
        <fullName evidence="1">Uncharacterized protein</fullName>
    </submittedName>
</protein>
<sequence length="68" mass="7689">MMDARSLINIWVSNGGGLLKDSGKLPLRQTVDSIPTDARHGRCQTSSIYFDKCWRGFRLKTAAKQEDF</sequence>
<reference evidence="1 2" key="1">
    <citation type="submission" date="2024-01" db="EMBL/GenBank/DDBJ databases">
        <authorList>
            <person name="Alioto T."/>
            <person name="Alioto T."/>
            <person name="Gomez Garrido J."/>
        </authorList>
    </citation>
    <scope>NUCLEOTIDE SEQUENCE [LARGE SCALE GENOMIC DNA]</scope>
</reference>
<dbReference type="Proteomes" id="UP001314229">
    <property type="component" value="Unassembled WGS sequence"/>
</dbReference>
<keyword evidence="2" id="KW-1185">Reference proteome</keyword>
<comment type="caution">
    <text evidence="1">The sequence shown here is derived from an EMBL/GenBank/DDBJ whole genome shotgun (WGS) entry which is preliminary data.</text>
</comment>
<accession>A0AAV1PH09</accession>
<gene>
    <name evidence="1" type="ORF">FSCOSCO3_A025486</name>
</gene>
<organism evidence="1 2">
    <name type="scientific">Scomber scombrus</name>
    <name type="common">Atlantic mackerel</name>
    <name type="synonym">Scomber vernalis</name>
    <dbReference type="NCBI Taxonomy" id="13677"/>
    <lineage>
        <taxon>Eukaryota</taxon>
        <taxon>Metazoa</taxon>
        <taxon>Chordata</taxon>
        <taxon>Craniata</taxon>
        <taxon>Vertebrata</taxon>
        <taxon>Euteleostomi</taxon>
        <taxon>Actinopterygii</taxon>
        <taxon>Neopterygii</taxon>
        <taxon>Teleostei</taxon>
        <taxon>Neoteleostei</taxon>
        <taxon>Acanthomorphata</taxon>
        <taxon>Pelagiaria</taxon>
        <taxon>Scombriformes</taxon>
        <taxon>Scombridae</taxon>
        <taxon>Scomber</taxon>
    </lineage>
</organism>
<name>A0AAV1PH09_SCOSC</name>
<proteinExistence type="predicted"/>
<evidence type="ECO:0000313" key="1">
    <source>
        <dbReference type="EMBL" id="CAK6970976.1"/>
    </source>
</evidence>
<evidence type="ECO:0000313" key="2">
    <source>
        <dbReference type="Proteomes" id="UP001314229"/>
    </source>
</evidence>
<dbReference type="EMBL" id="CAWUFR010000169">
    <property type="protein sequence ID" value="CAK6970976.1"/>
    <property type="molecule type" value="Genomic_DNA"/>
</dbReference>
<dbReference type="AlphaFoldDB" id="A0AAV1PH09"/>